<dbReference type="PROSITE" id="PS50977">
    <property type="entry name" value="HTH_TETR_2"/>
    <property type="match status" value="1"/>
</dbReference>
<evidence type="ECO:0000313" key="8">
    <source>
        <dbReference type="Proteomes" id="UP001206128"/>
    </source>
</evidence>
<sequence>MTANPPRERRPRGRPQAADRAQVTATALRLLGDIGLDALTMRKLATAVGVQVGTLYGYFPTKRALLTAMAEAMLEGCRDAAEGVTQPRERVWALMKSLRAALLSYRDGARVYAGTHATGPNTLGFAEALGSALREAGLDASAATRTAHLLLHFTTGHVLEEQAASQPSPELSAEIDSLRQAIRHGEYPHLAETQDRLTGMDLTELFEHGLRLLTAELP</sequence>
<name>A0AAE3GEC6_9PSEU</name>
<keyword evidence="2" id="KW-0805">Transcription regulation</keyword>
<proteinExistence type="predicted"/>
<dbReference type="GO" id="GO:0045892">
    <property type="term" value="P:negative regulation of DNA-templated transcription"/>
    <property type="evidence" value="ECO:0007669"/>
    <property type="project" value="InterPro"/>
</dbReference>
<evidence type="ECO:0000313" key="7">
    <source>
        <dbReference type="EMBL" id="MCP2165749.1"/>
    </source>
</evidence>
<dbReference type="GO" id="GO:0000976">
    <property type="term" value="F:transcription cis-regulatory region binding"/>
    <property type="evidence" value="ECO:0007669"/>
    <property type="project" value="TreeGrafter"/>
</dbReference>
<evidence type="ECO:0000256" key="1">
    <source>
        <dbReference type="ARBA" id="ARBA00022491"/>
    </source>
</evidence>
<comment type="caution">
    <text evidence="7">The sequence shown here is derived from an EMBL/GenBank/DDBJ whole genome shotgun (WGS) entry which is preliminary data.</text>
</comment>
<dbReference type="InterPro" id="IPR003012">
    <property type="entry name" value="Tet_transcr_reg_TetR"/>
</dbReference>
<feature type="DNA-binding region" description="H-T-H motif" evidence="5">
    <location>
        <begin position="40"/>
        <end position="59"/>
    </location>
</feature>
<feature type="domain" description="HTH tetR-type" evidence="6">
    <location>
        <begin position="17"/>
        <end position="77"/>
    </location>
</feature>
<dbReference type="InterPro" id="IPR050109">
    <property type="entry name" value="HTH-type_TetR-like_transc_reg"/>
</dbReference>
<protein>
    <submittedName>
        <fullName evidence="7">Transcriptional regulator, TetR family</fullName>
    </submittedName>
</protein>
<keyword evidence="4" id="KW-0804">Transcription</keyword>
<evidence type="ECO:0000259" key="6">
    <source>
        <dbReference type="PROSITE" id="PS50977"/>
    </source>
</evidence>
<dbReference type="SUPFAM" id="SSF48498">
    <property type="entry name" value="Tetracyclin repressor-like, C-terminal domain"/>
    <property type="match status" value="1"/>
</dbReference>
<organism evidence="7 8">
    <name type="scientific">Goodfellowiella coeruleoviolacea</name>
    <dbReference type="NCBI Taxonomy" id="334858"/>
    <lineage>
        <taxon>Bacteria</taxon>
        <taxon>Bacillati</taxon>
        <taxon>Actinomycetota</taxon>
        <taxon>Actinomycetes</taxon>
        <taxon>Pseudonocardiales</taxon>
        <taxon>Pseudonocardiaceae</taxon>
        <taxon>Goodfellowiella</taxon>
    </lineage>
</organism>
<reference evidence="7" key="1">
    <citation type="submission" date="2022-06" db="EMBL/GenBank/DDBJ databases">
        <title>Genomic Encyclopedia of Archaeal and Bacterial Type Strains, Phase II (KMG-II): from individual species to whole genera.</title>
        <authorList>
            <person name="Goeker M."/>
        </authorList>
    </citation>
    <scope>NUCLEOTIDE SEQUENCE</scope>
    <source>
        <strain evidence="7">DSM 43935</strain>
    </source>
</reference>
<dbReference type="GO" id="GO:0003700">
    <property type="term" value="F:DNA-binding transcription factor activity"/>
    <property type="evidence" value="ECO:0007669"/>
    <property type="project" value="TreeGrafter"/>
</dbReference>
<gene>
    <name evidence="7" type="ORF">LX83_002607</name>
</gene>
<dbReference type="InterPro" id="IPR004111">
    <property type="entry name" value="Repressor_TetR_C"/>
</dbReference>
<evidence type="ECO:0000256" key="3">
    <source>
        <dbReference type="ARBA" id="ARBA00023125"/>
    </source>
</evidence>
<dbReference type="AlphaFoldDB" id="A0AAE3GEC6"/>
<dbReference type="InterPro" id="IPR001647">
    <property type="entry name" value="HTH_TetR"/>
</dbReference>
<dbReference type="Gene3D" id="1.10.10.60">
    <property type="entry name" value="Homeodomain-like"/>
    <property type="match status" value="1"/>
</dbReference>
<keyword evidence="3 5" id="KW-0238">DNA-binding</keyword>
<keyword evidence="1" id="KW-0678">Repressor</keyword>
<dbReference type="Pfam" id="PF02909">
    <property type="entry name" value="TetR_C_1"/>
    <property type="match status" value="1"/>
</dbReference>
<evidence type="ECO:0000256" key="2">
    <source>
        <dbReference type="ARBA" id="ARBA00023015"/>
    </source>
</evidence>
<dbReference type="Gene3D" id="1.10.357.10">
    <property type="entry name" value="Tetracycline Repressor, domain 2"/>
    <property type="match status" value="1"/>
</dbReference>
<dbReference type="PRINTS" id="PR00400">
    <property type="entry name" value="TETREPRESSOR"/>
</dbReference>
<dbReference type="InterPro" id="IPR036271">
    <property type="entry name" value="Tet_transcr_reg_TetR-rel_C_sf"/>
</dbReference>
<dbReference type="PANTHER" id="PTHR30055">
    <property type="entry name" value="HTH-TYPE TRANSCRIPTIONAL REGULATOR RUTR"/>
    <property type="match status" value="1"/>
</dbReference>
<evidence type="ECO:0000256" key="5">
    <source>
        <dbReference type="PROSITE-ProRule" id="PRU00335"/>
    </source>
</evidence>
<dbReference type="InterPro" id="IPR023772">
    <property type="entry name" value="DNA-bd_HTH_TetR-type_CS"/>
</dbReference>
<dbReference type="PANTHER" id="PTHR30055:SF151">
    <property type="entry name" value="TRANSCRIPTIONAL REGULATORY PROTEIN"/>
    <property type="match status" value="1"/>
</dbReference>
<accession>A0AAE3GEC6</accession>
<evidence type="ECO:0000256" key="4">
    <source>
        <dbReference type="ARBA" id="ARBA00023163"/>
    </source>
</evidence>
<dbReference type="PRINTS" id="PR00455">
    <property type="entry name" value="HTHTETR"/>
</dbReference>
<dbReference type="SUPFAM" id="SSF46689">
    <property type="entry name" value="Homeodomain-like"/>
    <property type="match status" value="1"/>
</dbReference>
<dbReference type="Pfam" id="PF00440">
    <property type="entry name" value="TetR_N"/>
    <property type="match status" value="1"/>
</dbReference>
<dbReference type="GO" id="GO:0046677">
    <property type="term" value="P:response to antibiotic"/>
    <property type="evidence" value="ECO:0007669"/>
    <property type="project" value="InterPro"/>
</dbReference>
<dbReference type="PROSITE" id="PS01081">
    <property type="entry name" value="HTH_TETR_1"/>
    <property type="match status" value="1"/>
</dbReference>
<dbReference type="RefSeq" id="WP_253770856.1">
    <property type="nucleotide sequence ID" value="NZ_JAMTCK010000005.1"/>
</dbReference>
<keyword evidence="8" id="KW-1185">Reference proteome</keyword>
<dbReference type="Proteomes" id="UP001206128">
    <property type="component" value="Unassembled WGS sequence"/>
</dbReference>
<dbReference type="EMBL" id="JAMTCK010000005">
    <property type="protein sequence ID" value="MCP2165749.1"/>
    <property type="molecule type" value="Genomic_DNA"/>
</dbReference>
<dbReference type="InterPro" id="IPR009057">
    <property type="entry name" value="Homeodomain-like_sf"/>
</dbReference>